<sequence>MDIDDDLVRLLAELASIAGGRGLAEPAEALVGALVALRPDSERPYLIQALGQLNLGDANGAERILRDRALKTNPSSAMALAYLGLVLHQQGRMSERDQVLRAALDSPDGDADAERLARSLLAAPPA</sequence>
<dbReference type="OrthoDB" id="549777at2"/>
<dbReference type="STRING" id="1249627.D779_1172"/>
<organism evidence="1 2">
    <name type="scientific">Imhoffiella purpurea</name>
    <dbReference type="NCBI Taxonomy" id="1249627"/>
    <lineage>
        <taxon>Bacteria</taxon>
        <taxon>Pseudomonadati</taxon>
        <taxon>Pseudomonadota</taxon>
        <taxon>Gammaproteobacteria</taxon>
        <taxon>Chromatiales</taxon>
        <taxon>Chromatiaceae</taxon>
        <taxon>Imhoffiella</taxon>
    </lineage>
</organism>
<dbReference type="InterPro" id="IPR011990">
    <property type="entry name" value="TPR-like_helical_dom_sf"/>
</dbReference>
<evidence type="ECO:0008006" key="3">
    <source>
        <dbReference type="Google" id="ProtNLM"/>
    </source>
</evidence>
<dbReference type="RefSeq" id="WP_043752145.1">
    <property type="nucleotide sequence ID" value="NZ_AONC01000023.1"/>
</dbReference>
<dbReference type="Proteomes" id="UP000019460">
    <property type="component" value="Unassembled WGS sequence"/>
</dbReference>
<name>W9VZ39_9GAMM</name>
<dbReference type="InterPro" id="IPR013394">
    <property type="entry name" value="T3SS_HrpB1/HrpK"/>
</dbReference>
<evidence type="ECO:0000313" key="1">
    <source>
        <dbReference type="EMBL" id="EXJ15665.1"/>
    </source>
</evidence>
<dbReference type="SUPFAM" id="SSF48452">
    <property type="entry name" value="TPR-like"/>
    <property type="match status" value="1"/>
</dbReference>
<dbReference type="Gene3D" id="1.25.40.10">
    <property type="entry name" value="Tetratricopeptide repeat domain"/>
    <property type="match status" value="1"/>
</dbReference>
<accession>W9VZ39</accession>
<dbReference type="AlphaFoldDB" id="W9VZ39"/>
<keyword evidence="2" id="KW-1185">Reference proteome</keyword>
<protein>
    <recommendedName>
        <fullName evidence="3">Tetratricopeptide repeat protein</fullName>
    </recommendedName>
</protein>
<dbReference type="Pfam" id="PF09613">
    <property type="entry name" value="HrpB1_HrpK"/>
    <property type="match status" value="1"/>
</dbReference>
<comment type="caution">
    <text evidence="1">The sequence shown here is derived from an EMBL/GenBank/DDBJ whole genome shotgun (WGS) entry which is preliminary data.</text>
</comment>
<reference evidence="1 2" key="1">
    <citation type="submission" date="2012-11" db="EMBL/GenBank/DDBJ databases">
        <title>Genome assembly of Thiorhodococcus sp. AK35.</title>
        <authorList>
            <person name="Nupur N."/>
            <person name="Khatri I."/>
            <person name="Subramanian S."/>
            <person name="Pinnaka A."/>
        </authorList>
    </citation>
    <scope>NUCLEOTIDE SEQUENCE [LARGE SCALE GENOMIC DNA]</scope>
    <source>
        <strain evidence="1 2">AK35</strain>
    </source>
</reference>
<dbReference type="EMBL" id="AONC01000023">
    <property type="protein sequence ID" value="EXJ15665.1"/>
    <property type="molecule type" value="Genomic_DNA"/>
</dbReference>
<proteinExistence type="predicted"/>
<evidence type="ECO:0000313" key="2">
    <source>
        <dbReference type="Proteomes" id="UP000019460"/>
    </source>
</evidence>
<gene>
    <name evidence="1" type="ORF">D779_1172</name>
</gene>